<evidence type="ECO:0000313" key="1">
    <source>
        <dbReference type="EMBL" id="KGR90093.1"/>
    </source>
</evidence>
<reference evidence="1 2" key="1">
    <citation type="submission" date="2014-02" db="EMBL/GenBank/DDBJ databases">
        <title>Draft genome sequence of Lysinibacillus massiliensis CCUG 49529.</title>
        <authorList>
            <person name="Zhang F."/>
            <person name="Wang G."/>
            <person name="Zhang L."/>
        </authorList>
    </citation>
    <scope>NUCLEOTIDE SEQUENCE [LARGE SCALE GENOMIC DNA]</scope>
    <source>
        <strain evidence="1 2">CCUG 49529</strain>
    </source>
</reference>
<dbReference type="Gene3D" id="3.40.50.300">
    <property type="entry name" value="P-loop containing nucleotide triphosphate hydrolases"/>
    <property type="match status" value="1"/>
</dbReference>
<keyword evidence="2" id="KW-1185">Reference proteome</keyword>
<dbReference type="InterPro" id="IPR029063">
    <property type="entry name" value="SAM-dependent_MTases_sf"/>
</dbReference>
<dbReference type="AlphaFoldDB" id="A0A0A3J4J1"/>
<accession>A0A0A3J4J1</accession>
<dbReference type="OrthoDB" id="565403at2"/>
<dbReference type="Proteomes" id="UP000030595">
    <property type="component" value="Unassembled WGS sequence"/>
</dbReference>
<organism evidence="1 2">
    <name type="scientific">Ureibacillus massiliensis 4400831 = CIP 108448 = CCUG 49529</name>
    <dbReference type="NCBI Taxonomy" id="1211035"/>
    <lineage>
        <taxon>Bacteria</taxon>
        <taxon>Bacillati</taxon>
        <taxon>Bacillota</taxon>
        <taxon>Bacilli</taxon>
        <taxon>Bacillales</taxon>
        <taxon>Caryophanaceae</taxon>
        <taxon>Ureibacillus</taxon>
    </lineage>
</organism>
<gene>
    <name evidence="1" type="ORF">CD30_13600</name>
</gene>
<dbReference type="RefSeq" id="WP_036177763.1">
    <property type="nucleotide sequence ID" value="NZ_AVCZ01000026.1"/>
</dbReference>
<protein>
    <recommendedName>
        <fullName evidence="3">Sulfotransferase domain-containing protein</fullName>
    </recommendedName>
</protein>
<name>A0A0A3J4J1_9BACL</name>
<dbReference type="Gene3D" id="3.40.50.720">
    <property type="entry name" value="NAD(P)-binding Rossmann-like Domain"/>
    <property type="match status" value="1"/>
</dbReference>
<dbReference type="EMBL" id="JPVQ01000026">
    <property type="protein sequence ID" value="KGR90093.1"/>
    <property type="molecule type" value="Genomic_DNA"/>
</dbReference>
<dbReference type="SUPFAM" id="SSF53335">
    <property type="entry name" value="S-adenosyl-L-methionine-dependent methyltransferases"/>
    <property type="match status" value="1"/>
</dbReference>
<proteinExistence type="predicted"/>
<dbReference type="eggNOG" id="COG1086">
    <property type="taxonomic scope" value="Bacteria"/>
</dbReference>
<dbReference type="InterPro" id="IPR027417">
    <property type="entry name" value="P-loop_NTPase"/>
</dbReference>
<dbReference type="SUPFAM" id="SSF52540">
    <property type="entry name" value="P-loop containing nucleoside triphosphate hydrolases"/>
    <property type="match status" value="1"/>
</dbReference>
<evidence type="ECO:0008006" key="3">
    <source>
        <dbReference type="Google" id="ProtNLM"/>
    </source>
</evidence>
<dbReference type="eggNOG" id="COG1874">
    <property type="taxonomic scope" value="Bacteria"/>
</dbReference>
<evidence type="ECO:0000313" key="2">
    <source>
        <dbReference type="Proteomes" id="UP000030595"/>
    </source>
</evidence>
<sequence>MKKKLIIHIGTPKTGTTSIQNTLYASRLSFMDYGLYYPKFLPHDHIYGFTSLFKDDPENLIFFRQKDLKSDQMNEKQTLYKNNWIKEFETFQGHCFIISAEKLSELTIDEVRKVKNFVEQYFEEIEIIVYVRPFNALIPSAIQESIKGGFVSSSFEDLFRLCMNDKNHWIFYSNSIKSWINIFGRESVTVRPFNKKAFKNNDLIDDFLETIGYGEVDTRKIKKFTGNESIGKYSVTLLSKLNQRFPMLKNGELNKERGLVNSWVPTYIFSSVHDEKFTLDIKYTISDAELLNKEIDYINEYLPQNHRFDYVKSSNELTVFPKIEEIPINFYVDLLNEYHKEIEKYLKVDEFYQDLFDLIGFNKSIFIWGAGSAGIKVLNLLSKLNLTVSGFIDSDSRKIGNFFHDFRVFAPNEVFLKFKKEEVFFIVGSSYYNEITKELVDNGFKEKENYIVKHIY</sequence>
<comment type="caution">
    <text evidence="1">The sequence shown here is derived from an EMBL/GenBank/DDBJ whole genome shotgun (WGS) entry which is preliminary data.</text>
</comment>